<reference evidence="2 3" key="1">
    <citation type="submission" date="2018-06" db="EMBL/GenBank/DDBJ databases">
        <title>Complete genome of Desulfovibrio marinus P48SEP.</title>
        <authorList>
            <person name="Crispim J.S."/>
            <person name="Vidigal P.M.P."/>
            <person name="Silva L.C.F."/>
            <person name="Araujo L.C."/>
            <person name="Laguardia C.N."/>
            <person name="Dias R.S."/>
            <person name="Sousa M.P."/>
            <person name="Paula S.O."/>
            <person name="Silva C."/>
        </authorList>
    </citation>
    <scope>NUCLEOTIDE SEQUENCE [LARGE SCALE GENOMIC DNA]</scope>
    <source>
        <strain evidence="2 3">P48SEP</strain>
    </source>
</reference>
<dbReference type="Proteomes" id="UP000503251">
    <property type="component" value="Chromosome"/>
</dbReference>
<evidence type="ECO:0000313" key="1">
    <source>
        <dbReference type="EMBL" id="QJT08640.1"/>
    </source>
</evidence>
<dbReference type="Proteomes" id="UP000434052">
    <property type="component" value="Unassembled WGS sequence"/>
</dbReference>
<reference evidence="1 4" key="2">
    <citation type="submission" date="2019-04" db="EMBL/GenBank/DDBJ databases">
        <title>Isolation and culture of sulfate reducing bacteria from the cold seep of the South China Sea.</title>
        <authorList>
            <person name="Sun C."/>
            <person name="Liu R."/>
        </authorList>
    </citation>
    <scope>NUCLEOTIDE SEQUENCE [LARGE SCALE GENOMIC DNA]</scope>
    <source>
        <strain evidence="1 4">CS1</strain>
    </source>
</reference>
<organism evidence="2 3">
    <name type="scientific">Oceanidesulfovibrio marinus</name>
    <dbReference type="NCBI Taxonomy" id="370038"/>
    <lineage>
        <taxon>Bacteria</taxon>
        <taxon>Pseudomonadati</taxon>
        <taxon>Thermodesulfobacteriota</taxon>
        <taxon>Desulfovibrionia</taxon>
        <taxon>Desulfovibrionales</taxon>
        <taxon>Desulfovibrionaceae</taxon>
        <taxon>Oceanidesulfovibrio</taxon>
    </lineage>
</organism>
<accession>A0A6P1ZE15</accession>
<dbReference type="RefSeq" id="WP_144306142.1">
    <property type="nucleotide sequence ID" value="NZ_CP039543.1"/>
</dbReference>
<protein>
    <submittedName>
        <fullName evidence="2">Uncharacterized protein</fullName>
    </submittedName>
</protein>
<dbReference type="AlphaFoldDB" id="A0A6P1ZE15"/>
<evidence type="ECO:0000313" key="2">
    <source>
        <dbReference type="EMBL" id="TVM32523.1"/>
    </source>
</evidence>
<evidence type="ECO:0000313" key="4">
    <source>
        <dbReference type="Proteomes" id="UP000503251"/>
    </source>
</evidence>
<name>A0A6P1ZE15_9BACT</name>
<dbReference type="EMBL" id="CP039543">
    <property type="protein sequence ID" value="QJT08640.1"/>
    <property type="molecule type" value="Genomic_DNA"/>
</dbReference>
<proteinExistence type="predicted"/>
<keyword evidence="4" id="KW-1185">Reference proteome</keyword>
<gene>
    <name evidence="2" type="ORF">DQK91_14710</name>
    <name evidence="1" type="ORF">E8L03_06750</name>
</gene>
<dbReference type="EMBL" id="QMIF01000010">
    <property type="protein sequence ID" value="TVM32523.1"/>
    <property type="molecule type" value="Genomic_DNA"/>
</dbReference>
<dbReference type="OrthoDB" id="5459581at2"/>
<evidence type="ECO:0000313" key="3">
    <source>
        <dbReference type="Proteomes" id="UP000434052"/>
    </source>
</evidence>
<sequence length="60" mass="6839">MLMPEKEAKFKNCPLLTTKDDKFRFCLGSGCMMWRYLETEKRDDTDKGYCGLAGKPVGAL</sequence>